<dbReference type="SFLD" id="SFLDS00029">
    <property type="entry name" value="Radical_SAM"/>
    <property type="match status" value="1"/>
</dbReference>
<evidence type="ECO:0000256" key="8">
    <source>
        <dbReference type="ARBA" id="ARBA00023014"/>
    </source>
</evidence>
<evidence type="ECO:0000313" key="11">
    <source>
        <dbReference type="Proteomes" id="UP001158066"/>
    </source>
</evidence>
<evidence type="ECO:0000256" key="4">
    <source>
        <dbReference type="ARBA" id="ARBA00022691"/>
    </source>
</evidence>
<dbReference type="InterPro" id="IPR007197">
    <property type="entry name" value="rSAM"/>
</dbReference>
<dbReference type="GO" id="GO:0051539">
    <property type="term" value="F:4 iron, 4 sulfur cluster binding"/>
    <property type="evidence" value="ECO:0007669"/>
    <property type="project" value="UniProtKB-KW"/>
</dbReference>
<gene>
    <name evidence="10" type="ORF">SAMN06296020_12620</name>
</gene>
<dbReference type="GO" id="GO:0016491">
    <property type="term" value="F:oxidoreductase activity"/>
    <property type="evidence" value="ECO:0007669"/>
    <property type="project" value="UniProtKB-KW"/>
</dbReference>
<dbReference type="PANTHER" id="PTHR30352:SF4">
    <property type="entry name" value="PYRUVATE FORMATE-LYASE 2-ACTIVATING ENZYME"/>
    <property type="match status" value="1"/>
</dbReference>
<dbReference type="PROSITE" id="PS51918">
    <property type="entry name" value="RADICAL_SAM"/>
    <property type="match status" value="1"/>
</dbReference>
<dbReference type="RefSeq" id="WP_283410908.1">
    <property type="nucleotide sequence ID" value="NZ_FXUF01000026.1"/>
</dbReference>
<dbReference type="CDD" id="cd01335">
    <property type="entry name" value="Radical_SAM"/>
    <property type="match status" value="1"/>
</dbReference>
<dbReference type="InterPro" id="IPR012839">
    <property type="entry name" value="Organic_radical_activase"/>
</dbReference>
<evidence type="ECO:0000256" key="6">
    <source>
        <dbReference type="ARBA" id="ARBA00023002"/>
    </source>
</evidence>
<dbReference type="NCBIfam" id="TIGR02494">
    <property type="entry name" value="PFLE_PFLC"/>
    <property type="match status" value="1"/>
</dbReference>
<keyword evidence="5" id="KW-0479">Metal-binding</keyword>
<keyword evidence="11" id="KW-1185">Reference proteome</keyword>
<evidence type="ECO:0000259" key="9">
    <source>
        <dbReference type="PROSITE" id="PS51918"/>
    </source>
</evidence>
<dbReference type="PANTHER" id="PTHR30352">
    <property type="entry name" value="PYRUVATE FORMATE-LYASE-ACTIVATING ENZYME"/>
    <property type="match status" value="1"/>
</dbReference>
<evidence type="ECO:0000256" key="2">
    <source>
        <dbReference type="ARBA" id="ARBA00009777"/>
    </source>
</evidence>
<keyword evidence="8" id="KW-0411">Iron-sulfur</keyword>
<evidence type="ECO:0000313" key="10">
    <source>
        <dbReference type="EMBL" id="SMP72180.1"/>
    </source>
</evidence>
<feature type="domain" description="Radical SAM core" evidence="9">
    <location>
        <begin position="25"/>
        <end position="260"/>
    </location>
</feature>
<dbReference type="Proteomes" id="UP001158066">
    <property type="component" value="Unassembled WGS sequence"/>
</dbReference>
<dbReference type="Pfam" id="PF04055">
    <property type="entry name" value="Radical_SAM"/>
    <property type="match status" value="1"/>
</dbReference>
<comment type="caution">
    <text evidence="10">The sequence shown here is derived from an EMBL/GenBank/DDBJ whole genome shotgun (WGS) entry which is preliminary data.</text>
</comment>
<dbReference type="PIRSF" id="PIRSF000371">
    <property type="entry name" value="PFL_act_enz"/>
    <property type="match status" value="1"/>
</dbReference>
<dbReference type="Gene3D" id="3.20.20.70">
    <property type="entry name" value="Aldolase class I"/>
    <property type="match status" value="1"/>
</dbReference>
<dbReference type="AlphaFoldDB" id="A0AA45WZ47"/>
<dbReference type="GO" id="GO:0016829">
    <property type="term" value="F:lyase activity"/>
    <property type="evidence" value="ECO:0007669"/>
    <property type="project" value="UniProtKB-KW"/>
</dbReference>
<proteinExistence type="inferred from homology"/>
<keyword evidence="10" id="KW-0456">Lyase</keyword>
<dbReference type="GO" id="GO:0046872">
    <property type="term" value="F:metal ion binding"/>
    <property type="evidence" value="ECO:0007669"/>
    <property type="project" value="UniProtKB-KW"/>
</dbReference>
<keyword evidence="3" id="KW-0004">4Fe-4S</keyword>
<evidence type="ECO:0000256" key="1">
    <source>
        <dbReference type="ARBA" id="ARBA00001966"/>
    </source>
</evidence>
<accession>A0AA45WZ47</accession>
<comment type="cofactor">
    <cofactor evidence="1">
        <name>[4Fe-4S] cluster</name>
        <dbReference type="ChEBI" id="CHEBI:49883"/>
    </cofactor>
</comment>
<dbReference type="InterPro" id="IPR058240">
    <property type="entry name" value="rSAM_sf"/>
</dbReference>
<name>A0AA45WZ47_9CLOT</name>
<dbReference type="SFLD" id="SFLDG01066">
    <property type="entry name" value="organic_radical-activating_enz"/>
    <property type="match status" value="1"/>
</dbReference>
<evidence type="ECO:0000256" key="5">
    <source>
        <dbReference type="ARBA" id="ARBA00022723"/>
    </source>
</evidence>
<keyword evidence="6" id="KW-0560">Oxidoreductase</keyword>
<comment type="similarity">
    <text evidence="2">Belongs to the organic radical-activating enzymes family.</text>
</comment>
<sequence length="264" mass="29836">MFEEKEKKTQEVQGVVVQLQHFSLHDGDGIRTTLFLAGCPLRCRWCANPESWEQTPLKAPGTGKILRRWMQVEEILSEVRRQMIFYRASGGGVTYSGGEPTVQLGFLRSLVDAMSHLGIHQAMETCGFFSWEAAGDILQKMDAIFVDVKVMDPLAHKELTGVDNRLILANIKKMSRLNIPLVIRIPLIPDVNDHEENLKALADFIRNQVPESSVELLPYHTLGLEKHKQLGLQSPQYGYRPPTHDERKRSAAIFEKAGISVICY</sequence>
<keyword evidence="4" id="KW-0949">S-adenosyl-L-methionine</keyword>
<dbReference type="InterPro" id="IPR034457">
    <property type="entry name" value="Organic_radical-activating"/>
</dbReference>
<dbReference type="InterPro" id="IPR013785">
    <property type="entry name" value="Aldolase_TIM"/>
</dbReference>
<keyword evidence="10" id="KW-0670">Pyruvate</keyword>
<dbReference type="SUPFAM" id="SSF102114">
    <property type="entry name" value="Radical SAM enzymes"/>
    <property type="match status" value="1"/>
</dbReference>
<protein>
    <submittedName>
        <fullName evidence="10">Pyruvate formate lyase activating enzyme</fullName>
    </submittedName>
</protein>
<dbReference type="PROSITE" id="PS01087">
    <property type="entry name" value="RADICAL_ACTIVATING"/>
    <property type="match status" value="1"/>
</dbReference>
<keyword evidence="7" id="KW-0408">Iron</keyword>
<organism evidence="10 11">
    <name type="scientific">Anoxynatronum buryatiense</name>
    <dbReference type="NCBI Taxonomy" id="489973"/>
    <lineage>
        <taxon>Bacteria</taxon>
        <taxon>Bacillati</taxon>
        <taxon>Bacillota</taxon>
        <taxon>Clostridia</taxon>
        <taxon>Eubacteriales</taxon>
        <taxon>Clostridiaceae</taxon>
        <taxon>Anoxynatronum</taxon>
    </lineage>
</organism>
<evidence type="ECO:0000256" key="7">
    <source>
        <dbReference type="ARBA" id="ARBA00023004"/>
    </source>
</evidence>
<dbReference type="InterPro" id="IPR001989">
    <property type="entry name" value="Radical_activat_CS"/>
</dbReference>
<evidence type="ECO:0000256" key="3">
    <source>
        <dbReference type="ARBA" id="ARBA00022485"/>
    </source>
</evidence>
<dbReference type="EMBL" id="FXUF01000026">
    <property type="protein sequence ID" value="SMP72180.1"/>
    <property type="molecule type" value="Genomic_DNA"/>
</dbReference>
<reference evidence="10" key="1">
    <citation type="submission" date="2017-05" db="EMBL/GenBank/DDBJ databases">
        <authorList>
            <person name="Varghese N."/>
            <person name="Submissions S."/>
        </authorList>
    </citation>
    <scope>NUCLEOTIDE SEQUENCE</scope>
    <source>
        <strain evidence="10">Su22</strain>
    </source>
</reference>